<dbReference type="AlphaFoldDB" id="A0A556MJ41"/>
<comment type="caution">
    <text evidence="2">The sequence shown here is derived from an EMBL/GenBank/DDBJ whole genome shotgun (WGS) entry which is preliminary data.</text>
</comment>
<dbReference type="Pfam" id="PF01841">
    <property type="entry name" value="Transglut_core"/>
    <property type="match status" value="1"/>
</dbReference>
<sequence length="387" mass="44868">MRLILTILILLLTVYVLGQKKLKVLHTNVKSFRMKYPSDPAITKRTWTIVPDLKPDSVIVSDTKIQFITDVDSTFIKVDKKHPVCDFLVIYQHKDTCWTRVRYYEVPDYIGKLKKAAKYNTADVRTVPEFTYQDSSNTHLKALREKYNLDSIAGDAGEFNQIINLMHWIHNLVRHDGQHGNPENKNADELIKACSDGSRGLNCRGLAISLNECYLAMGFKSRYVTCMPKELEFDDCHVINMVYSEWLQKWVYMDPTNNAYVMDEKGTLLSIEEVRQRLIDGRTLIVNPDANWNNEQFVWLEGYLHSYMAKNLYRLECPVSSEYDYETKSPGKNTVYIELLPLDGLNQTPQKSDHTNNDTDFTVTRYVTNNPELFWKAPKSDHTKAPE</sequence>
<name>A0A556MJ41_9FLAO</name>
<evidence type="ECO:0000259" key="1">
    <source>
        <dbReference type="Pfam" id="PF01841"/>
    </source>
</evidence>
<evidence type="ECO:0000313" key="3">
    <source>
        <dbReference type="Proteomes" id="UP000316008"/>
    </source>
</evidence>
<proteinExistence type="predicted"/>
<dbReference type="EMBL" id="VLPL01000010">
    <property type="protein sequence ID" value="TSJ39937.1"/>
    <property type="molecule type" value="Genomic_DNA"/>
</dbReference>
<dbReference type="Gene3D" id="3.10.620.30">
    <property type="match status" value="1"/>
</dbReference>
<dbReference type="InterPro" id="IPR038765">
    <property type="entry name" value="Papain-like_cys_pep_sf"/>
</dbReference>
<dbReference type="RefSeq" id="WP_144334353.1">
    <property type="nucleotide sequence ID" value="NZ_VLPL01000010.1"/>
</dbReference>
<evidence type="ECO:0000313" key="2">
    <source>
        <dbReference type="EMBL" id="TSJ39937.1"/>
    </source>
</evidence>
<gene>
    <name evidence="2" type="ORF">FO442_16655</name>
</gene>
<feature type="domain" description="Transglutaminase-like" evidence="1">
    <location>
        <begin position="153"/>
        <end position="255"/>
    </location>
</feature>
<dbReference type="InterPro" id="IPR002931">
    <property type="entry name" value="Transglutaminase-like"/>
</dbReference>
<protein>
    <submittedName>
        <fullName evidence="2">Transglutaminase domain-containing protein</fullName>
    </submittedName>
</protein>
<dbReference type="OrthoDB" id="5166556at2"/>
<accession>A0A556MJ41</accession>
<organism evidence="2 3">
    <name type="scientific">Fluviicola chungangensis</name>
    <dbReference type="NCBI Taxonomy" id="2597671"/>
    <lineage>
        <taxon>Bacteria</taxon>
        <taxon>Pseudomonadati</taxon>
        <taxon>Bacteroidota</taxon>
        <taxon>Flavobacteriia</taxon>
        <taxon>Flavobacteriales</taxon>
        <taxon>Crocinitomicaceae</taxon>
        <taxon>Fluviicola</taxon>
    </lineage>
</organism>
<reference evidence="2 3" key="1">
    <citation type="submission" date="2019-07" db="EMBL/GenBank/DDBJ databases">
        <authorList>
            <person name="Huq M.A."/>
        </authorList>
    </citation>
    <scope>NUCLEOTIDE SEQUENCE [LARGE SCALE GENOMIC DNA]</scope>
    <source>
        <strain evidence="2 3">MAH-3</strain>
    </source>
</reference>
<dbReference type="SUPFAM" id="SSF54001">
    <property type="entry name" value="Cysteine proteinases"/>
    <property type="match status" value="1"/>
</dbReference>
<keyword evidence="3" id="KW-1185">Reference proteome</keyword>
<dbReference type="Proteomes" id="UP000316008">
    <property type="component" value="Unassembled WGS sequence"/>
</dbReference>